<dbReference type="EMBL" id="ANOH01000066">
    <property type="protein sequence ID" value="EMI57774.1"/>
    <property type="molecule type" value="Genomic_DNA"/>
</dbReference>
<sequence length="292" mass="31684">MAPPQEKNTQDPADSDESTTASESNANSPAPADPSARLIAAAGPVFARRGFDRAPVREIAKIAGVNIAAINYYFGDKMGLYRAVLAGIRDRRQREYPVPIVGSAPPEETLGKLVRTLLSRMLASDNTGWEAMLMMREMQQPTTAMSEVVQEYFRPLHDAMCQTIAQLMAPLPVADSEPTRSWQENALVAQTALGVVGQCLHYLIGKPVIEQLVASEIREQHFDTESLCRHITASTLAACGRSDIVQIRQQIDSQTNNTPDTSTRPGDAIEATASPTTNNLTANRHTASGPKT</sequence>
<evidence type="ECO:0000259" key="4">
    <source>
        <dbReference type="PROSITE" id="PS50977"/>
    </source>
</evidence>
<feature type="compositionally biased region" description="Polar residues" evidence="3">
    <location>
        <begin position="1"/>
        <end position="12"/>
    </location>
</feature>
<dbReference type="OrthoDB" id="9789566at2"/>
<dbReference type="Gene3D" id="1.10.10.60">
    <property type="entry name" value="Homeodomain-like"/>
    <property type="match status" value="1"/>
</dbReference>
<evidence type="ECO:0000256" key="2">
    <source>
        <dbReference type="PROSITE-ProRule" id="PRU00335"/>
    </source>
</evidence>
<dbReference type="AlphaFoldDB" id="M5U933"/>
<proteinExistence type="predicted"/>
<dbReference type="PROSITE" id="PS50977">
    <property type="entry name" value="HTH_TETR_2"/>
    <property type="match status" value="1"/>
</dbReference>
<gene>
    <name evidence="5" type="ORF">RSSM_00783</name>
</gene>
<evidence type="ECO:0000313" key="5">
    <source>
        <dbReference type="EMBL" id="EMI57774.1"/>
    </source>
</evidence>
<dbReference type="InterPro" id="IPR036271">
    <property type="entry name" value="Tet_transcr_reg_TetR-rel_C_sf"/>
</dbReference>
<feature type="compositionally biased region" description="Polar residues" evidence="3">
    <location>
        <begin position="253"/>
        <end position="264"/>
    </location>
</feature>
<dbReference type="InterPro" id="IPR009057">
    <property type="entry name" value="Homeodomain-like_sf"/>
</dbReference>
<dbReference type="InterPro" id="IPR015292">
    <property type="entry name" value="Tscrpt_reg_YbiH_C"/>
</dbReference>
<feature type="DNA-binding region" description="H-T-H motif" evidence="2">
    <location>
        <begin position="55"/>
        <end position="74"/>
    </location>
</feature>
<feature type="region of interest" description="Disordered" evidence="3">
    <location>
        <begin position="253"/>
        <end position="292"/>
    </location>
</feature>
<feature type="compositionally biased region" description="Low complexity" evidence="3">
    <location>
        <begin position="18"/>
        <end position="35"/>
    </location>
</feature>
<protein>
    <submittedName>
        <fullName evidence="5">TetR family transcriptional regulator</fullName>
    </submittedName>
</protein>
<dbReference type="SUPFAM" id="SSF46689">
    <property type="entry name" value="Homeodomain-like"/>
    <property type="match status" value="1"/>
</dbReference>
<dbReference type="Pfam" id="PF00440">
    <property type="entry name" value="TetR_N"/>
    <property type="match status" value="1"/>
</dbReference>
<comment type="caution">
    <text evidence="5">The sequence shown here is derived from an EMBL/GenBank/DDBJ whole genome shotgun (WGS) entry which is preliminary data.</text>
</comment>
<dbReference type="PRINTS" id="PR00455">
    <property type="entry name" value="HTHTETR"/>
</dbReference>
<evidence type="ECO:0000256" key="1">
    <source>
        <dbReference type="ARBA" id="ARBA00023125"/>
    </source>
</evidence>
<dbReference type="PANTHER" id="PTHR30055:SF226">
    <property type="entry name" value="HTH-TYPE TRANSCRIPTIONAL REGULATOR PKSA"/>
    <property type="match status" value="1"/>
</dbReference>
<organism evidence="5 6">
    <name type="scientific">Rhodopirellula sallentina SM41</name>
    <dbReference type="NCBI Taxonomy" id="1263870"/>
    <lineage>
        <taxon>Bacteria</taxon>
        <taxon>Pseudomonadati</taxon>
        <taxon>Planctomycetota</taxon>
        <taxon>Planctomycetia</taxon>
        <taxon>Pirellulales</taxon>
        <taxon>Pirellulaceae</taxon>
        <taxon>Rhodopirellula</taxon>
    </lineage>
</organism>
<evidence type="ECO:0000256" key="3">
    <source>
        <dbReference type="SAM" id="MobiDB-lite"/>
    </source>
</evidence>
<dbReference type="Gene3D" id="1.10.357.10">
    <property type="entry name" value="Tetracycline Repressor, domain 2"/>
    <property type="match status" value="1"/>
</dbReference>
<dbReference type="GO" id="GO:0000976">
    <property type="term" value="F:transcription cis-regulatory region binding"/>
    <property type="evidence" value="ECO:0007669"/>
    <property type="project" value="TreeGrafter"/>
</dbReference>
<accession>M5U933</accession>
<keyword evidence="1 2" id="KW-0238">DNA-binding</keyword>
<dbReference type="PATRIC" id="fig|1263870.3.peg.852"/>
<feature type="compositionally biased region" description="Polar residues" evidence="3">
    <location>
        <begin position="273"/>
        <end position="292"/>
    </location>
</feature>
<dbReference type="Pfam" id="PF09209">
    <property type="entry name" value="CecR_C"/>
    <property type="match status" value="1"/>
</dbReference>
<dbReference type="PANTHER" id="PTHR30055">
    <property type="entry name" value="HTH-TYPE TRANSCRIPTIONAL REGULATOR RUTR"/>
    <property type="match status" value="1"/>
</dbReference>
<feature type="region of interest" description="Disordered" evidence="3">
    <location>
        <begin position="1"/>
        <end position="35"/>
    </location>
</feature>
<dbReference type="InterPro" id="IPR050109">
    <property type="entry name" value="HTH-type_TetR-like_transc_reg"/>
</dbReference>
<keyword evidence="6" id="KW-1185">Reference proteome</keyword>
<reference evidence="5 6" key="1">
    <citation type="journal article" date="2013" name="Mar. Genomics">
        <title>Expression of sulfatases in Rhodopirellula baltica and the diversity of sulfatases in the genus Rhodopirellula.</title>
        <authorList>
            <person name="Wegner C.E."/>
            <person name="Richter-Heitmann T."/>
            <person name="Klindworth A."/>
            <person name="Klockow C."/>
            <person name="Richter M."/>
            <person name="Achstetter T."/>
            <person name="Glockner F.O."/>
            <person name="Harder J."/>
        </authorList>
    </citation>
    <scope>NUCLEOTIDE SEQUENCE [LARGE SCALE GENOMIC DNA]</scope>
    <source>
        <strain evidence="5 6">SM41</strain>
    </source>
</reference>
<dbReference type="InterPro" id="IPR001647">
    <property type="entry name" value="HTH_TetR"/>
</dbReference>
<evidence type="ECO:0000313" key="6">
    <source>
        <dbReference type="Proteomes" id="UP000011885"/>
    </source>
</evidence>
<name>M5U933_9BACT</name>
<dbReference type="GO" id="GO:0003700">
    <property type="term" value="F:DNA-binding transcription factor activity"/>
    <property type="evidence" value="ECO:0007669"/>
    <property type="project" value="TreeGrafter"/>
</dbReference>
<feature type="domain" description="HTH tetR-type" evidence="4">
    <location>
        <begin position="32"/>
        <end position="92"/>
    </location>
</feature>
<dbReference type="SUPFAM" id="SSF48498">
    <property type="entry name" value="Tetracyclin repressor-like, C-terminal domain"/>
    <property type="match status" value="1"/>
</dbReference>
<dbReference type="Proteomes" id="UP000011885">
    <property type="component" value="Unassembled WGS sequence"/>
</dbReference>